<accession>A0ABQ0AD55</accession>
<dbReference type="EMBL" id="BAABWN010000013">
    <property type="protein sequence ID" value="GAA6169579.1"/>
    <property type="molecule type" value="Genomic_DNA"/>
</dbReference>
<evidence type="ECO:0000256" key="2">
    <source>
        <dbReference type="ARBA" id="ARBA00004651"/>
    </source>
</evidence>
<dbReference type="PROSITE" id="PS50109">
    <property type="entry name" value="HIS_KIN"/>
    <property type="match status" value="1"/>
</dbReference>
<dbReference type="InterPro" id="IPR050398">
    <property type="entry name" value="HssS/ArlS-like"/>
</dbReference>
<dbReference type="InterPro" id="IPR036890">
    <property type="entry name" value="HATPase_C_sf"/>
</dbReference>
<feature type="domain" description="HAMP" evidence="17">
    <location>
        <begin position="210"/>
        <end position="262"/>
    </location>
</feature>
<keyword evidence="19" id="KW-1185">Reference proteome</keyword>
<dbReference type="InterPro" id="IPR003594">
    <property type="entry name" value="HATPase_dom"/>
</dbReference>
<keyword evidence="6" id="KW-0808">Transferase</keyword>
<keyword evidence="7 15" id="KW-0812">Transmembrane</keyword>
<keyword evidence="5" id="KW-0597">Phosphoprotein</keyword>
<dbReference type="SMART" id="SM00304">
    <property type="entry name" value="HAMP"/>
    <property type="match status" value="1"/>
</dbReference>
<evidence type="ECO:0000313" key="18">
    <source>
        <dbReference type="EMBL" id="GAA6169579.1"/>
    </source>
</evidence>
<organism evidence="18 19">
    <name type="scientific">Sessilibacter corallicola</name>
    <dbReference type="NCBI Taxonomy" id="2904075"/>
    <lineage>
        <taxon>Bacteria</taxon>
        <taxon>Pseudomonadati</taxon>
        <taxon>Pseudomonadota</taxon>
        <taxon>Gammaproteobacteria</taxon>
        <taxon>Cellvibrionales</taxon>
        <taxon>Cellvibrionaceae</taxon>
        <taxon>Sessilibacter</taxon>
    </lineage>
</organism>
<comment type="subcellular location">
    <subcellularLocation>
        <location evidence="2">Cell membrane</location>
        <topology evidence="2">Multi-pass membrane protein</topology>
    </subcellularLocation>
</comment>
<evidence type="ECO:0000256" key="4">
    <source>
        <dbReference type="ARBA" id="ARBA00022475"/>
    </source>
</evidence>
<proteinExistence type="predicted"/>
<comment type="caution">
    <text evidence="18">The sequence shown here is derived from an EMBL/GenBank/DDBJ whole genome shotgun (WGS) entry which is preliminary data.</text>
</comment>
<dbReference type="SMART" id="SM00387">
    <property type="entry name" value="HATPase_c"/>
    <property type="match status" value="1"/>
</dbReference>
<feature type="transmembrane region" description="Helical" evidence="15">
    <location>
        <begin position="12"/>
        <end position="31"/>
    </location>
</feature>
<evidence type="ECO:0000256" key="10">
    <source>
        <dbReference type="ARBA" id="ARBA00022840"/>
    </source>
</evidence>
<dbReference type="Pfam" id="PF00672">
    <property type="entry name" value="HAMP"/>
    <property type="match status" value="1"/>
</dbReference>
<evidence type="ECO:0000256" key="8">
    <source>
        <dbReference type="ARBA" id="ARBA00022741"/>
    </source>
</evidence>
<dbReference type="PROSITE" id="PS50885">
    <property type="entry name" value="HAMP"/>
    <property type="match status" value="1"/>
</dbReference>
<dbReference type="PANTHER" id="PTHR45528">
    <property type="entry name" value="SENSOR HISTIDINE KINASE CPXA"/>
    <property type="match status" value="1"/>
</dbReference>
<keyword evidence="10 18" id="KW-0067">ATP-binding</keyword>
<dbReference type="EC" id="2.7.13.3" evidence="3"/>
<dbReference type="SUPFAM" id="SSF158472">
    <property type="entry name" value="HAMP domain-like"/>
    <property type="match status" value="1"/>
</dbReference>
<evidence type="ECO:0000313" key="19">
    <source>
        <dbReference type="Proteomes" id="UP001465153"/>
    </source>
</evidence>
<gene>
    <name evidence="18" type="ORF">NBRC116591_33900</name>
</gene>
<dbReference type="CDD" id="cd00082">
    <property type="entry name" value="HisKA"/>
    <property type="match status" value="1"/>
</dbReference>
<name>A0ABQ0AD55_9GAMM</name>
<dbReference type="Pfam" id="PF00512">
    <property type="entry name" value="HisKA"/>
    <property type="match status" value="1"/>
</dbReference>
<evidence type="ECO:0000256" key="13">
    <source>
        <dbReference type="ARBA" id="ARBA00023136"/>
    </source>
</evidence>
<keyword evidence="11 15" id="KW-1133">Transmembrane helix</keyword>
<feature type="domain" description="Histidine kinase" evidence="16">
    <location>
        <begin position="270"/>
        <end position="486"/>
    </location>
</feature>
<evidence type="ECO:0000256" key="9">
    <source>
        <dbReference type="ARBA" id="ARBA00022777"/>
    </source>
</evidence>
<dbReference type="Gene3D" id="6.10.340.10">
    <property type="match status" value="1"/>
</dbReference>
<dbReference type="SMART" id="SM00388">
    <property type="entry name" value="HisKA"/>
    <property type="match status" value="1"/>
</dbReference>
<dbReference type="InterPro" id="IPR004358">
    <property type="entry name" value="Sig_transdc_His_kin-like_C"/>
</dbReference>
<keyword evidence="12" id="KW-0902">Two-component regulatory system</keyword>
<dbReference type="PANTHER" id="PTHR45528:SF1">
    <property type="entry name" value="SENSOR HISTIDINE KINASE CPXA"/>
    <property type="match status" value="1"/>
</dbReference>
<reference evidence="18 19" key="1">
    <citation type="submission" date="2024-04" db="EMBL/GenBank/DDBJ databases">
        <title>Draft genome sequence of Sessilibacter corallicola NBRC 116591.</title>
        <authorList>
            <person name="Miyakawa T."/>
            <person name="Kusuya Y."/>
            <person name="Miura T."/>
        </authorList>
    </citation>
    <scope>NUCLEOTIDE SEQUENCE [LARGE SCALE GENOMIC DNA]</scope>
    <source>
        <strain evidence="18 19">KU-00831-HH</strain>
    </source>
</reference>
<evidence type="ECO:0000256" key="11">
    <source>
        <dbReference type="ARBA" id="ARBA00022989"/>
    </source>
</evidence>
<dbReference type="InterPro" id="IPR005467">
    <property type="entry name" value="His_kinase_dom"/>
</dbReference>
<dbReference type="PRINTS" id="PR00344">
    <property type="entry name" value="BCTRLSENSOR"/>
</dbReference>
<keyword evidence="9" id="KW-0418">Kinase</keyword>
<dbReference type="Proteomes" id="UP001465153">
    <property type="component" value="Unassembled WGS sequence"/>
</dbReference>
<keyword evidence="13 15" id="KW-0472">Membrane</keyword>
<dbReference type="GO" id="GO:0005524">
    <property type="term" value="F:ATP binding"/>
    <property type="evidence" value="ECO:0007669"/>
    <property type="project" value="UniProtKB-KW"/>
</dbReference>
<evidence type="ECO:0000256" key="14">
    <source>
        <dbReference type="SAM" id="MobiDB-lite"/>
    </source>
</evidence>
<evidence type="ECO:0000256" key="1">
    <source>
        <dbReference type="ARBA" id="ARBA00000085"/>
    </source>
</evidence>
<feature type="region of interest" description="Disordered" evidence="14">
    <location>
        <begin position="96"/>
        <end position="123"/>
    </location>
</feature>
<comment type="catalytic activity">
    <reaction evidence="1">
        <text>ATP + protein L-histidine = ADP + protein N-phospho-L-histidine.</text>
        <dbReference type="EC" id="2.7.13.3"/>
    </reaction>
</comment>
<dbReference type="Gene3D" id="3.30.565.10">
    <property type="entry name" value="Histidine kinase-like ATPase, C-terminal domain"/>
    <property type="match status" value="1"/>
</dbReference>
<dbReference type="Gene3D" id="1.10.287.130">
    <property type="match status" value="1"/>
</dbReference>
<dbReference type="InterPro" id="IPR036097">
    <property type="entry name" value="HisK_dim/P_sf"/>
</dbReference>
<evidence type="ECO:0000259" key="17">
    <source>
        <dbReference type="PROSITE" id="PS50885"/>
    </source>
</evidence>
<feature type="transmembrane region" description="Helical" evidence="15">
    <location>
        <begin position="190"/>
        <end position="213"/>
    </location>
</feature>
<dbReference type="InterPro" id="IPR003660">
    <property type="entry name" value="HAMP_dom"/>
</dbReference>
<evidence type="ECO:0000256" key="12">
    <source>
        <dbReference type="ARBA" id="ARBA00023012"/>
    </source>
</evidence>
<dbReference type="SUPFAM" id="SSF55874">
    <property type="entry name" value="ATPase domain of HSP90 chaperone/DNA topoisomerase II/histidine kinase"/>
    <property type="match status" value="1"/>
</dbReference>
<evidence type="ECO:0000256" key="6">
    <source>
        <dbReference type="ARBA" id="ARBA00022679"/>
    </source>
</evidence>
<dbReference type="InterPro" id="IPR003661">
    <property type="entry name" value="HisK_dim/P_dom"/>
</dbReference>
<evidence type="ECO:0000256" key="3">
    <source>
        <dbReference type="ARBA" id="ARBA00012438"/>
    </source>
</evidence>
<dbReference type="Pfam" id="PF02518">
    <property type="entry name" value="HATPase_c"/>
    <property type="match status" value="1"/>
</dbReference>
<evidence type="ECO:0000256" key="5">
    <source>
        <dbReference type="ARBA" id="ARBA00022553"/>
    </source>
</evidence>
<keyword evidence="8" id="KW-0547">Nucleotide-binding</keyword>
<keyword evidence="4" id="KW-1003">Cell membrane</keyword>
<evidence type="ECO:0000256" key="7">
    <source>
        <dbReference type="ARBA" id="ARBA00022692"/>
    </source>
</evidence>
<protein>
    <recommendedName>
        <fullName evidence="3">histidine kinase</fullName>
        <ecNumber evidence="3">2.7.13.3</ecNumber>
    </recommendedName>
</protein>
<sequence length="490" mass="55450">MRLPRLHLAIKIWLALFLSTTVVVIGMIAWMRYSFDRDFKGHINRVAKEQVEYLAPKLQQLYATDGDFSRLTDNPRQWNRLERGSWLKAFGIAQDNDNEDQSSQFRRNRDDKPHRRPHFKNRPIRTPTNLVLANELKEPLIGIVTPDNPVLNWRPLNVDGELVGYLGFSLHHHKSSQRELKFLKKQSNNFLLFGIIALVVSGAFALPIAALLVKPIKRLQSATENLSQGNFQTRVEVSGHDELAQLGQHFNHLAKTLEDNQKQRRRWVADISHELRTPVTFIKGQIESFVDGIRPADTKNLLALEKQINQLNTLINDLYQLSLSELGALNYKKKTQLIHPIIESITLGVEAAYREKALELNTTISLPENYQLLVDSDRLEQLLLNLLTNSLRYTDAPGLVTLTCSHENDDLKIVIEDTKPGVAERDLPQLFDTLYRSESSRNRDYGGAGIGLAICKNIINAHHGSIGAELSKLGGLKITCLIPSKSPSHG</sequence>
<dbReference type="RefSeq" id="WP_353304068.1">
    <property type="nucleotide sequence ID" value="NZ_BAABWN010000013.1"/>
</dbReference>
<evidence type="ECO:0000259" key="16">
    <source>
        <dbReference type="PROSITE" id="PS50109"/>
    </source>
</evidence>
<evidence type="ECO:0000256" key="15">
    <source>
        <dbReference type="SAM" id="Phobius"/>
    </source>
</evidence>
<dbReference type="SUPFAM" id="SSF47384">
    <property type="entry name" value="Homodimeric domain of signal transducing histidine kinase"/>
    <property type="match status" value="1"/>
</dbReference>
<dbReference type="CDD" id="cd06225">
    <property type="entry name" value="HAMP"/>
    <property type="match status" value="1"/>
</dbReference>
<feature type="compositionally biased region" description="Basic residues" evidence="14">
    <location>
        <begin position="114"/>
        <end position="123"/>
    </location>
</feature>